<evidence type="ECO:0000256" key="3">
    <source>
        <dbReference type="ARBA" id="ARBA00022452"/>
    </source>
</evidence>
<evidence type="ECO:0000256" key="9">
    <source>
        <dbReference type="ARBA" id="ARBA00023077"/>
    </source>
</evidence>
<evidence type="ECO:0000256" key="13">
    <source>
        <dbReference type="PROSITE-ProRule" id="PRU10144"/>
    </source>
</evidence>
<comment type="subcellular location">
    <subcellularLocation>
        <location evidence="1 12">Cell outer membrane</location>
        <topology evidence="1 12">Multi-pass membrane protein</topology>
    </subcellularLocation>
</comment>
<evidence type="ECO:0000256" key="1">
    <source>
        <dbReference type="ARBA" id="ARBA00004571"/>
    </source>
</evidence>
<evidence type="ECO:0000256" key="8">
    <source>
        <dbReference type="ARBA" id="ARBA00023065"/>
    </source>
</evidence>
<dbReference type="GO" id="GO:0006826">
    <property type="term" value="P:iron ion transport"/>
    <property type="evidence" value="ECO:0007669"/>
    <property type="project" value="UniProtKB-KW"/>
</dbReference>
<evidence type="ECO:0000256" key="12">
    <source>
        <dbReference type="PROSITE-ProRule" id="PRU01360"/>
    </source>
</evidence>
<dbReference type="PANTHER" id="PTHR32552">
    <property type="entry name" value="FERRICHROME IRON RECEPTOR-RELATED"/>
    <property type="match status" value="1"/>
</dbReference>
<evidence type="ECO:0000256" key="6">
    <source>
        <dbReference type="ARBA" id="ARBA00022729"/>
    </source>
</evidence>
<evidence type="ECO:0000256" key="10">
    <source>
        <dbReference type="ARBA" id="ARBA00023136"/>
    </source>
</evidence>
<feature type="domain" description="TonB-dependent receptor-like beta-barrel" evidence="16">
    <location>
        <begin position="297"/>
        <end position="750"/>
    </location>
</feature>
<feature type="short sequence motif" description="TonB C-terminal box" evidence="13">
    <location>
        <begin position="770"/>
        <end position="787"/>
    </location>
</feature>
<dbReference type="InterPro" id="IPR012910">
    <property type="entry name" value="Plug_dom"/>
</dbReference>
<dbReference type="RefSeq" id="WP_167186456.1">
    <property type="nucleotide sequence ID" value="NZ_JAAONZ010000007.1"/>
</dbReference>
<dbReference type="SUPFAM" id="SSF56935">
    <property type="entry name" value="Porins"/>
    <property type="match status" value="1"/>
</dbReference>
<name>A0A9E5ML04_9GAMM</name>
<organism evidence="18 19">
    <name type="scientific">Pseudomaricurvus hydrocarbonicus</name>
    <dbReference type="NCBI Taxonomy" id="1470433"/>
    <lineage>
        <taxon>Bacteria</taxon>
        <taxon>Pseudomonadati</taxon>
        <taxon>Pseudomonadota</taxon>
        <taxon>Gammaproteobacteria</taxon>
        <taxon>Cellvibrionales</taxon>
        <taxon>Cellvibrionaceae</taxon>
        <taxon>Pseudomaricurvus</taxon>
    </lineage>
</organism>
<evidence type="ECO:0000313" key="18">
    <source>
        <dbReference type="EMBL" id="NHO66157.1"/>
    </source>
</evidence>
<evidence type="ECO:0000256" key="2">
    <source>
        <dbReference type="ARBA" id="ARBA00022448"/>
    </source>
</evidence>
<accession>A0A9E5ML04</accession>
<dbReference type="AlphaFoldDB" id="A0A9E5ML04"/>
<keyword evidence="4" id="KW-0410">Iron transport</keyword>
<keyword evidence="2 12" id="KW-0813">Transport</keyword>
<evidence type="ECO:0000256" key="4">
    <source>
        <dbReference type="ARBA" id="ARBA00022496"/>
    </source>
</evidence>
<dbReference type="Proteomes" id="UP000787472">
    <property type="component" value="Unassembled WGS sequence"/>
</dbReference>
<proteinExistence type="inferred from homology"/>
<feature type="chain" id="PRO_5038847433" evidence="15">
    <location>
        <begin position="34"/>
        <end position="787"/>
    </location>
</feature>
<dbReference type="GO" id="GO:0009279">
    <property type="term" value="C:cell outer membrane"/>
    <property type="evidence" value="ECO:0007669"/>
    <property type="project" value="UniProtKB-SubCell"/>
</dbReference>
<dbReference type="PROSITE" id="PS01156">
    <property type="entry name" value="TONB_DEPENDENT_REC_2"/>
    <property type="match status" value="1"/>
</dbReference>
<evidence type="ECO:0000259" key="17">
    <source>
        <dbReference type="Pfam" id="PF07715"/>
    </source>
</evidence>
<keyword evidence="5 12" id="KW-0812">Transmembrane</keyword>
<keyword evidence="8" id="KW-0406">Ion transport</keyword>
<feature type="signal peptide" evidence="15">
    <location>
        <begin position="1"/>
        <end position="33"/>
    </location>
</feature>
<evidence type="ECO:0000256" key="11">
    <source>
        <dbReference type="ARBA" id="ARBA00023237"/>
    </source>
</evidence>
<evidence type="ECO:0000256" key="7">
    <source>
        <dbReference type="ARBA" id="ARBA00023004"/>
    </source>
</evidence>
<evidence type="ECO:0000256" key="14">
    <source>
        <dbReference type="RuleBase" id="RU003357"/>
    </source>
</evidence>
<protein>
    <submittedName>
        <fullName evidence="18">TonB-dependent receptor</fullName>
    </submittedName>
</protein>
<keyword evidence="19" id="KW-1185">Reference proteome</keyword>
<keyword evidence="10 12" id="KW-0472">Membrane</keyword>
<dbReference type="InterPro" id="IPR036942">
    <property type="entry name" value="Beta-barrel_TonB_sf"/>
</dbReference>
<evidence type="ECO:0000256" key="15">
    <source>
        <dbReference type="SAM" id="SignalP"/>
    </source>
</evidence>
<keyword evidence="7" id="KW-0408">Iron</keyword>
<dbReference type="Gene3D" id="2.40.170.20">
    <property type="entry name" value="TonB-dependent receptor, beta-barrel domain"/>
    <property type="match status" value="1"/>
</dbReference>
<dbReference type="PANTHER" id="PTHR32552:SF81">
    <property type="entry name" value="TONB-DEPENDENT OUTER MEMBRANE RECEPTOR"/>
    <property type="match status" value="1"/>
</dbReference>
<sequence length="787" mass="86512">MKKSQAPNAVVLHSRWKKSLAATALSISLTPLAASVQAQTNASPRSDQPSLRQIEEVIVTARRREESAQSVPIAVTALDAGELEEFNISDIGDLQYFDASLNVSSSSGRPNAPVYSLRGVRPTEAIFGQDPTVAIYLADVVLSPAKGSNLGMYDLASVQVLKGPQGTLFGRNTTGGAILLTPKKPGEVISADIMVGFGSYGLMETEFGVDLPVTDTFAMRLAGRTTDEDGHQKNVAPGKYYGDKRGGGENYSTRLTAIWNVSETIQNDTILTWDKTDLNGRTPVLQTVNPSSSLALYNGGAPFGLPSMFDALSRAQNRDVHKIESDMRERSQADVWGIINTTTIDFNENLSLKSIAAYRDLDAYEVVDLDATAIPGVLTSMQTTELEHASYELQLLGSALDSKLDWVTGLYWYYEDGIEDSPGNVFEGINPANPFMQTATMHNNSYSLFSQGTYQFDNAWSVAAGIRWTYDDKELTTSSRTPLNCAMFDDTGAPLPIDQCSVKMTESFSQPTGTVSIEYQPNDDTMFYASTRLGYRAGGFNARASRAVEYQPFDPETVVDLELGSKIDWSLDQWMMRTNAAFYHQWYDDIQRTVAVDNPVGTPGSAIENAAEATVLGFEIEQTVSPTENLTLKLQYVYTDAEYAKWEEPASGKDLSDTPFYFTPEHAFTASVSYSYPLANDTGVLRFSANAAYQDDVWLNALQTIELIDQTPANLRSSLQQDAFWLVGLSLGWDNVLGSKLDLSAYVKNLTDEEYALGGVMLYPTFGLSTKVYGEPRNYGMQLRYQF</sequence>
<dbReference type="EMBL" id="JAAONZ010000007">
    <property type="protein sequence ID" value="NHO66157.1"/>
    <property type="molecule type" value="Genomic_DNA"/>
</dbReference>
<evidence type="ECO:0000313" key="19">
    <source>
        <dbReference type="Proteomes" id="UP000787472"/>
    </source>
</evidence>
<dbReference type="PROSITE" id="PS52016">
    <property type="entry name" value="TONB_DEPENDENT_REC_3"/>
    <property type="match status" value="1"/>
</dbReference>
<reference evidence="18" key="1">
    <citation type="submission" date="2020-03" db="EMBL/GenBank/DDBJ databases">
        <authorList>
            <person name="Guo F."/>
        </authorList>
    </citation>
    <scope>NUCLEOTIDE SEQUENCE</scope>
    <source>
        <strain evidence="18">JCM 30134</strain>
    </source>
</reference>
<dbReference type="InterPro" id="IPR039426">
    <property type="entry name" value="TonB-dep_rcpt-like"/>
</dbReference>
<keyword evidence="6 15" id="KW-0732">Signal</keyword>
<evidence type="ECO:0000259" key="16">
    <source>
        <dbReference type="Pfam" id="PF00593"/>
    </source>
</evidence>
<dbReference type="Pfam" id="PF07715">
    <property type="entry name" value="Plug"/>
    <property type="match status" value="1"/>
</dbReference>
<feature type="domain" description="TonB-dependent receptor plug" evidence="17">
    <location>
        <begin position="68"/>
        <end position="177"/>
    </location>
</feature>
<dbReference type="InterPro" id="IPR000531">
    <property type="entry name" value="Beta-barrel_TonB"/>
</dbReference>
<keyword evidence="18" id="KW-0675">Receptor</keyword>
<keyword evidence="9 14" id="KW-0798">TonB box</keyword>
<keyword evidence="3 12" id="KW-1134">Transmembrane beta strand</keyword>
<gene>
    <name evidence="18" type="ORF">G8770_11425</name>
</gene>
<keyword evidence="11 12" id="KW-0998">Cell outer membrane</keyword>
<dbReference type="InterPro" id="IPR010917">
    <property type="entry name" value="TonB_rcpt_CS"/>
</dbReference>
<comment type="caution">
    <text evidence="18">The sequence shown here is derived from an EMBL/GenBank/DDBJ whole genome shotgun (WGS) entry which is preliminary data.</text>
</comment>
<dbReference type="Pfam" id="PF00593">
    <property type="entry name" value="TonB_dep_Rec_b-barrel"/>
    <property type="match status" value="1"/>
</dbReference>
<comment type="similarity">
    <text evidence="12 14">Belongs to the TonB-dependent receptor family.</text>
</comment>
<evidence type="ECO:0000256" key="5">
    <source>
        <dbReference type="ARBA" id="ARBA00022692"/>
    </source>
</evidence>